<evidence type="ECO:0000256" key="8">
    <source>
        <dbReference type="ARBA" id="ARBA00022723"/>
    </source>
</evidence>
<evidence type="ECO:0000256" key="11">
    <source>
        <dbReference type="ARBA" id="ARBA00023049"/>
    </source>
</evidence>
<keyword evidence="11" id="KW-0482">Metalloprotease</keyword>
<sequence length="878" mass="96135">MPADSIRTDAAPVEVRLADYAPPAYLVDTVDLTFELGETATMVVSKLSVRRNPAAPDDAPLHLDGEALTLVDVTCNGAPVTPVETRDGLTITDVPATAVLEITTSLTPIANTEFSGLYVSGGNYYTQCEAQGFRRITYFPDRPDVMSRYTTTIIADKAACPVMLSNGNPGPVKDLGDGRHGITWTDPHPKPCYLFALVAGDLVSVKDSFTTRSGRHVDLAIYVRRGDEDRCAHAMQALKTSMAWDEQVFGLEYDLDVFNIAAVSDFNMGAMENKGLNVFNTKYVLARPETATDVDYQGIETVIAHEYFHNWTGNRVTCRDWFQLSLKEGLTVYRDQEFSADQSSRAVKRIGDVRGLRAAQFREDAGPLAHPVQPSAYMAIDNFYTATVYNKGAEVIRMMATIIGRQAFRRGMDLYFARHDNQAVTIDDFVQAMQDASGVDLTAFKRWYHQAGTPDVSVEDSYDAAAKRYTLTISQETKPTPGQPEKLPLVIPVAMGLLDGNGQELATRLEGEAAAKPGTRVLLATQATNRFEFVDVASPPVPSLLRDFSAPVKLSGLSPERLRFLAAHDTDPFVRWDSGQQVAASVLLDMVATFQQGRQPGVDPALFEAVGSLLDQEPAFAAEALALPGESTLADKMTVVDVDAIHTARDRARTAIGQALYDRLRATYDRLSDTGPYRIDGASIGRRSLRNGCLSYLVASGDAAAVRLAKAQFDAGQNMTDVLAALGILSGVDCPERLDALAAFYQAWRHDPLVLDKWFAIQALSPLPDTVQAVQALKAHADFDLRNPNRIRALISSFAGNQVRFHDPSGAGYRLYADTIIQLDPTNGQVAARMVSPLGQWRRYDAARQALMKQELQRILDLPNLSRNTFEMASKSLA</sequence>
<evidence type="ECO:0000256" key="1">
    <source>
        <dbReference type="ARBA" id="ARBA00000098"/>
    </source>
</evidence>
<dbReference type="InterPro" id="IPR001930">
    <property type="entry name" value="Peptidase_M1"/>
</dbReference>
<accession>A0A2S6NAZ6</accession>
<gene>
    <name evidence="17" type="ORF">CCS01_16340</name>
</gene>
<evidence type="ECO:0000256" key="6">
    <source>
        <dbReference type="ARBA" id="ARBA00022438"/>
    </source>
</evidence>
<keyword evidence="10" id="KW-0862">Zinc</keyword>
<feature type="domain" description="Peptidase M1 membrane alanine aminopeptidase" evidence="13">
    <location>
        <begin position="234"/>
        <end position="447"/>
    </location>
</feature>
<evidence type="ECO:0000256" key="10">
    <source>
        <dbReference type="ARBA" id="ARBA00022833"/>
    </source>
</evidence>
<dbReference type="GO" id="GO:0008270">
    <property type="term" value="F:zinc ion binding"/>
    <property type="evidence" value="ECO:0007669"/>
    <property type="project" value="InterPro"/>
</dbReference>
<dbReference type="FunFam" id="2.60.40.1840:FF:000001">
    <property type="entry name" value="Aminopeptidase N"/>
    <property type="match status" value="1"/>
</dbReference>
<dbReference type="Gene3D" id="1.10.390.10">
    <property type="entry name" value="Neutral Protease Domain 2"/>
    <property type="match status" value="1"/>
</dbReference>
<dbReference type="Pfam" id="PF01433">
    <property type="entry name" value="Peptidase_M1"/>
    <property type="match status" value="1"/>
</dbReference>
<feature type="domain" description="Peptidase M1 alanyl aminopeptidase Ig-like fold" evidence="14">
    <location>
        <begin position="452"/>
        <end position="555"/>
    </location>
</feature>
<comment type="cofactor">
    <cofactor evidence="2">
        <name>Zn(2+)</name>
        <dbReference type="ChEBI" id="CHEBI:29105"/>
    </cofactor>
</comment>
<dbReference type="GO" id="GO:0008237">
    <property type="term" value="F:metallopeptidase activity"/>
    <property type="evidence" value="ECO:0007669"/>
    <property type="project" value="UniProtKB-UniRule"/>
</dbReference>
<dbReference type="PANTHER" id="PTHR46322">
    <property type="entry name" value="PUROMYCIN-SENSITIVE AMINOPEPTIDASE"/>
    <property type="match status" value="1"/>
</dbReference>
<dbReference type="InterPro" id="IPR045357">
    <property type="entry name" value="Aminopeptidase_N-like_N"/>
</dbReference>
<dbReference type="Proteomes" id="UP000239724">
    <property type="component" value="Unassembled WGS sequence"/>
</dbReference>
<evidence type="ECO:0000259" key="16">
    <source>
        <dbReference type="Pfam" id="PF17900"/>
    </source>
</evidence>
<dbReference type="SUPFAM" id="SSF63737">
    <property type="entry name" value="Leukotriene A4 hydrolase N-terminal domain"/>
    <property type="match status" value="1"/>
</dbReference>
<keyword evidence="7" id="KW-0645">Protease</keyword>
<evidence type="ECO:0000259" key="13">
    <source>
        <dbReference type="Pfam" id="PF01433"/>
    </source>
</evidence>
<organism evidence="17 18">
    <name type="scientific">Rhodopila globiformis</name>
    <name type="common">Rhodopseudomonas globiformis</name>
    <dbReference type="NCBI Taxonomy" id="1071"/>
    <lineage>
        <taxon>Bacteria</taxon>
        <taxon>Pseudomonadati</taxon>
        <taxon>Pseudomonadota</taxon>
        <taxon>Alphaproteobacteria</taxon>
        <taxon>Acetobacterales</taxon>
        <taxon>Acetobacteraceae</taxon>
        <taxon>Rhodopila</taxon>
    </lineage>
</organism>
<dbReference type="EC" id="3.4.11.2" evidence="4 12"/>
<dbReference type="Gene3D" id="1.25.50.10">
    <property type="entry name" value="Peptidase M1, alanyl aminopeptidase, C-terminal domain"/>
    <property type="match status" value="1"/>
</dbReference>
<dbReference type="Gene3D" id="3.30.2010.30">
    <property type="match status" value="1"/>
</dbReference>
<evidence type="ECO:0000256" key="7">
    <source>
        <dbReference type="ARBA" id="ARBA00022670"/>
    </source>
</evidence>
<dbReference type="InterPro" id="IPR038438">
    <property type="entry name" value="PepN_Ig-like_sf"/>
</dbReference>
<dbReference type="InterPro" id="IPR024601">
    <property type="entry name" value="Peptidase_M1_pepN_C"/>
</dbReference>
<name>A0A2S6NAZ6_RHOGL</name>
<dbReference type="FunFam" id="3.30.2010.30:FF:000002">
    <property type="entry name" value="Putative aminopeptidase N"/>
    <property type="match status" value="1"/>
</dbReference>
<keyword evidence="9" id="KW-0378">Hydrolase</keyword>
<comment type="catalytic activity">
    <reaction evidence="1">
        <text>Release of an N-terminal amino acid, Xaa-|-Yaa- from a peptide, amide or arylamide. Xaa is preferably Ala, but may be most amino acids including Pro (slow action). When a terminal hydrophobic residue is followed by a prolyl residue, the two may be released as an intact Xaa-Pro dipeptide.</text>
        <dbReference type="EC" id="3.4.11.2"/>
    </reaction>
</comment>
<dbReference type="Gene3D" id="2.60.40.1730">
    <property type="entry name" value="tricorn interacting facor f3 domain"/>
    <property type="match status" value="1"/>
</dbReference>
<reference evidence="17 18" key="1">
    <citation type="journal article" date="2018" name="Arch. Microbiol.">
        <title>New insights into the metabolic potential of the phototrophic purple bacterium Rhodopila globiformis DSM 161(T) from its draft genome sequence and evidence for a vanadium-dependent nitrogenase.</title>
        <authorList>
            <person name="Imhoff J.F."/>
            <person name="Rahn T."/>
            <person name="Kunzel S."/>
            <person name="Neulinger S.C."/>
        </authorList>
    </citation>
    <scope>NUCLEOTIDE SEQUENCE [LARGE SCALE GENOMIC DNA]</scope>
    <source>
        <strain evidence="17 18">DSM 161</strain>
    </source>
</reference>
<dbReference type="InterPro" id="IPR042097">
    <property type="entry name" value="Aminopeptidase_N-like_N_sf"/>
</dbReference>
<dbReference type="SUPFAM" id="SSF55486">
    <property type="entry name" value="Metalloproteases ('zincins'), catalytic domain"/>
    <property type="match status" value="1"/>
</dbReference>
<evidence type="ECO:0000256" key="9">
    <source>
        <dbReference type="ARBA" id="ARBA00022801"/>
    </source>
</evidence>
<evidence type="ECO:0000256" key="2">
    <source>
        <dbReference type="ARBA" id="ARBA00001947"/>
    </source>
</evidence>
<dbReference type="GO" id="GO:0006508">
    <property type="term" value="P:proteolysis"/>
    <property type="evidence" value="ECO:0007669"/>
    <property type="project" value="UniProtKB-UniRule"/>
</dbReference>
<dbReference type="Pfam" id="PF17900">
    <property type="entry name" value="Peptidase_M1_N"/>
    <property type="match status" value="1"/>
</dbReference>
<evidence type="ECO:0000256" key="12">
    <source>
        <dbReference type="NCBIfam" id="TIGR02414"/>
    </source>
</evidence>
<dbReference type="FunFam" id="1.10.390.10:FF:000002">
    <property type="entry name" value="Aminopeptidase N"/>
    <property type="match status" value="1"/>
</dbReference>
<dbReference type="NCBIfam" id="TIGR02414">
    <property type="entry name" value="pepN_proteo"/>
    <property type="match status" value="1"/>
</dbReference>
<dbReference type="CDD" id="cd09600">
    <property type="entry name" value="M1_APN"/>
    <property type="match status" value="1"/>
</dbReference>
<dbReference type="OrthoDB" id="100605at2"/>
<dbReference type="RefSeq" id="WP_104519892.1">
    <property type="nucleotide sequence ID" value="NZ_NHRY01000182.1"/>
</dbReference>
<dbReference type="InterPro" id="IPR037144">
    <property type="entry name" value="Peptidase_M1_pepN_C_sf"/>
</dbReference>
<dbReference type="EMBL" id="NHRY01000182">
    <property type="protein sequence ID" value="PPQ31788.1"/>
    <property type="molecule type" value="Genomic_DNA"/>
</dbReference>
<evidence type="ECO:0000256" key="5">
    <source>
        <dbReference type="ARBA" id="ARBA00015611"/>
    </source>
</evidence>
<dbReference type="InterPro" id="IPR035414">
    <property type="entry name" value="Peptidase_M1_pepN_Ig-like"/>
</dbReference>
<dbReference type="AlphaFoldDB" id="A0A2S6NAZ6"/>
<comment type="similarity">
    <text evidence="3">Belongs to the peptidase M1 family.</text>
</comment>
<keyword evidence="18" id="KW-1185">Reference proteome</keyword>
<evidence type="ECO:0000313" key="17">
    <source>
        <dbReference type="EMBL" id="PPQ31788.1"/>
    </source>
</evidence>
<dbReference type="GO" id="GO:0016285">
    <property type="term" value="F:alanyl aminopeptidase activity"/>
    <property type="evidence" value="ECO:0007669"/>
    <property type="project" value="UniProtKB-EC"/>
</dbReference>
<dbReference type="InterPro" id="IPR012779">
    <property type="entry name" value="Peptidase_M1_pepN"/>
</dbReference>
<protein>
    <recommendedName>
        <fullName evidence="5 12">Aminopeptidase N</fullName>
        <ecNumber evidence="4 12">3.4.11.2</ecNumber>
    </recommendedName>
</protein>
<feature type="domain" description="Peptidase M1 alanyl aminopeptidase C-terminal" evidence="15">
    <location>
        <begin position="560"/>
        <end position="878"/>
    </location>
</feature>
<dbReference type="Gene3D" id="2.60.40.1840">
    <property type="match status" value="1"/>
</dbReference>
<dbReference type="InterPro" id="IPR014782">
    <property type="entry name" value="Peptidase_M1_dom"/>
</dbReference>
<proteinExistence type="inferred from homology"/>
<evidence type="ECO:0000256" key="3">
    <source>
        <dbReference type="ARBA" id="ARBA00010136"/>
    </source>
</evidence>
<dbReference type="PANTHER" id="PTHR46322:SF1">
    <property type="entry name" value="PUROMYCIN-SENSITIVE AMINOPEPTIDASE"/>
    <property type="match status" value="1"/>
</dbReference>
<evidence type="ECO:0000256" key="4">
    <source>
        <dbReference type="ARBA" id="ARBA00012564"/>
    </source>
</evidence>
<evidence type="ECO:0000259" key="15">
    <source>
        <dbReference type="Pfam" id="PF17432"/>
    </source>
</evidence>
<dbReference type="Pfam" id="PF11940">
    <property type="entry name" value="DUF3458"/>
    <property type="match status" value="1"/>
</dbReference>
<comment type="caution">
    <text evidence="17">The sequence shown here is derived from an EMBL/GenBank/DDBJ whole genome shotgun (WGS) entry which is preliminary data.</text>
</comment>
<evidence type="ECO:0000259" key="14">
    <source>
        <dbReference type="Pfam" id="PF11940"/>
    </source>
</evidence>
<feature type="domain" description="Aminopeptidase N-like N-terminal" evidence="16">
    <location>
        <begin position="102"/>
        <end position="194"/>
    </location>
</feature>
<dbReference type="PRINTS" id="PR00756">
    <property type="entry name" value="ALADIPTASE"/>
</dbReference>
<evidence type="ECO:0000313" key="18">
    <source>
        <dbReference type="Proteomes" id="UP000239724"/>
    </source>
</evidence>
<dbReference type="Pfam" id="PF17432">
    <property type="entry name" value="DUF3458_C"/>
    <property type="match status" value="1"/>
</dbReference>
<keyword evidence="6 17" id="KW-0031">Aminopeptidase</keyword>
<keyword evidence="8" id="KW-0479">Metal-binding</keyword>
<dbReference type="InterPro" id="IPR027268">
    <property type="entry name" value="Peptidase_M4/M1_CTD_sf"/>
</dbReference>